<evidence type="ECO:0000313" key="1">
    <source>
        <dbReference type="EMBL" id="KQL20485.1"/>
    </source>
</evidence>
<dbReference type="AlphaFoldDB" id="A0A0Q3TB24"/>
<dbReference type="EMBL" id="LJIX01000006">
    <property type="protein sequence ID" value="KQL20485.1"/>
    <property type="molecule type" value="Genomic_DNA"/>
</dbReference>
<comment type="caution">
    <text evidence="1">The sequence shown here is derived from an EMBL/GenBank/DDBJ whole genome shotgun (WGS) entry which is preliminary data.</text>
</comment>
<name>A0A0Q3TB24_9BACI</name>
<organism evidence="1 2">
    <name type="scientific">Cytobacillus solani</name>
    <dbReference type="NCBI Taxonomy" id="1637975"/>
    <lineage>
        <taxon>Bacteria</taxon>
        <taxon>Bacillati</taxon>
        <taxon>Bacillota</taxon>
        <taxon>Bacilli</taxon>
        <taxon>Bacillales</taxon>
        <taxon>Bacillaceae</taxon>
        <taxon>Cytobacillus</taxon>
    </lineage>
</organism>
<evidence type="ECO:0000313" key="2">
    <source>
        <dbReference type="Proteomes" id="UP000050996"/>
    </source>
</evidence>
<dbReference type="STRING" id="1637975.AN957_19105"/>
<proteinExistence type="predicted"/>
<sequence length="94" mass="11330">MKSVEQKENLVIARMENFYFQNERKLIHISLEDLEDVDWFWAHSEIERFDKLWKVNMSLTGIAEELGRSRVAVLLLALDRMYTGQVTLRNWDIW</sequence>
<keyword evidence="2" id="KW-1185">Reference proteome</keyword>
<dbReference type="RefSeq" id="WP_056685656.1">
    <property type="nucleotide sequence ID" value="NZ_LJIX01000006.1"/>
</dbReference>
<evidence type="ECO:0008006" key="3">
    <source>
        <dbReference type="Google" id="ProtNLM"/>
    </source>
</evidence>
<protein>
    <recommendedName>
        <fullName evidence="3">Helix-turn-helix domain containing protein</fullName>
    </recommendedName>
</protein>
<dbReference type="PATRIC" id="fig|1637975.4.peg.3781"/>
<reference evidence="1 2" key="1">
    <citation type="submission" date="2015-09" db="EMBL/GenBank/DDBJ databases">
        <title>Genome sequencing project for genomic taxonomy and phylogenomics of Bacillus-like bacteria.</title>
        <authorList>
            <person name="Liu B."/>
            <person name="Wang J."/>
            <person name="Zhu Y."/>
            <person name="Liu G."/>
            <person name="Chen Q."/>
            <person name="Chen Z."/>
            <person name="Lan J."/>
            <person name="Che J."/>
            <person name="Ge C."/>
            <person name="Shi H."/>
            <person name="Pan Z."/>
            <person name="Liu X."/>
        </authorList>
    </citation>
    <scope>NUCLEOTIDE SEQUENCE [LARGE SCALE GENOMIC DNA]</scope>
    <source>
        <strain evidence="1 2">FJAT-18043</strain>
    </source>
</reference>
<dbReference type="Proteomes" id="UP000050996">
    <property type="component" value="Unassembled WGS sequence"/>
</dbReference>
<accession>A0A0Q3TB24</accession>
<gene>
    <name evidence="1" type="ORF">AN957_19105</name>
</gene>